<feature type="transmembrane region" description="Helical" evidence="1">
    <location>
        <begin position="303"/>
        <end position="323"/>
    </location>
</feature>
<dbReference type="STRING" id="264951.A0A443HSK5"/>
<keyword evidence="1" id="KW-1133">Transmembrane helix</keyword>
<gene>
    <name evidence="2" type="ORF">C8Q69DRAFT_304330</name>
</gene>
<protein>
    <recommendedName>
        <fullName evidence="4">AtmA protein</fullName>
    </recommendedName>
</protein>
<feature type="transmembrane region" description="Helical" evidence="1">
    <location>
        <begin position="238"/>
        <end position="264"/>
    </location>
</feature>
<feature type="transmembrane region" description="Helical" evidence="1">
    <location>
        <begin position="343"/>
        <end position="361"/>
    </location>
</feature>
<dbReference type="VEuPathDB" id="FungiDB:C8Q69DRAFT_304330"/>
<accession>A0A443HSK5</accession>
<reference evidence="2 3" key="1">
    <citation type="journal article" date="2018" name="Front. Microbiol.">
        <title>Genomic and genetic insights into a cosmopolitan fungus, Paecilomyces variotii (Eurotiales).</title>
        <authorList>
            <person name="Urquhart A.S."/>
            <person name="Mondo S.J."/>
            <person name="Makela M.R."/>
            <person name="Hane J.K."/>
            <person name="Wiebenga A."/>
            <person name="He G."/>
            <person name="Mihaltcheva S."/>
            <person name="Pangilinan J."/>
            <person name="Lipzen A."/>
            <person name="Barry K."/>
            <person name="de Vries R.P."/>
            <person name="Grigoriev I.V."/>
            <person name="Idnurm A."/>
        </authorList>
    </citation>
    <scope>NUCLEOTIDE SEQUENCE [LARGE SCALE GENOMIC DNA]</scope>
    <source>
        <strain evidence="2 3">CBS 101075</strain>
    </source>
</reference>
<evidence type="ECO:0000256" key="1">
    <source>
        <dbReference type="SAM" id="Phobius"/>
    </source>
</evidence>
<dbReference type="Proteomes" id="UP000283841">
    <property type="component" value="Unassembled WGS sequence"/>
</dbReference>
<dbReference type="AlphaFoldDB" id="A0A443HSK5"/>
<organism evidence="2 3">
    <name type="scientific">Byssochlamys spectabilis</name>
    <name type="common">Paecilomyces variotii</name>
    <dbReference type="NCBI Taxonomy" id="264951"/>
    <lineage>
        <taxon>Eukaryota</taxon>
        <taxon>Fungi</taxon>
        <taxon>Dikarya</taxon>
        <taxon>Ascomycota</taxon>
        <taxon>Pezizomycotina</taxon>
        <taxon>Eurotiomycetes</taxon>
        <taxon>Eurotiomycetidae</taxon>
        <taxon>Eurotiales</taxon>
        <taxon>Thermoascaceae</taxon>
        <taxon>Paecilomyces</taxon>
    </lineage>
</organism>
<comment type="caution">
    <text evidence="2">The sequence shown here is derived from an EMBL/GenBank/DDBJ whole genome shotgun (WGS) entry which is preliminary data.</text>
</comment>
<sequence length="385" mass="42607">MTTTIKYILPLIFFLGVYTVFIFSSRNGLFTLLDDAIYSRTMPGGDGPIKTNLTGIKALDEGLLIHLNAFFLRVVDGSAPDLSLYAFSSTGSFGAAWILITVEAWRKGNAGTLMASVFGVGFLAQTITYALSMTIYCMLNLWKSRTISNLTLQKIITPRIISNTLPLALFIGYFIPTALLAAPTAIFNMDTKQSFLAAWQLWPLTVSFLLSLTKYFSPRCTRPDNIHDRRADILSLRYLYAFAFACAAIPHLGTWLISLTSVIYPGLFNAEYLEKLHPQRVFINKIPLDSVRVSSVEEGSLWFLQWDNTIGSISVMLWAVALYRKACAEAKVRVSAVELGVKICLLVILGGAVGAAVELVWERDELVFSKELEVAVEKGTGENSH</sequence>
<name>A0A443HSK5_BYSSP</name>
<dbReference type="EMBL" id="RCNU01000007">
    <property type="protein sequence ID" value="RWQ94774.1"/>
    <property type="molecule type" value="Genomic_DNA"/>
</dbReference>
<evidence type="ECO:0008006" key="4">
    <source>
        <dbReference type="Google" id="ProtNLM"/>
    </source>
</evidence>
<keyword evidence="3" id="KW-1185">Reference proteome</keyword>
<feature type="transmembrane region" description="Helical" evidence="1">
    <location>
        <begin position="6"/>
        <end position="23"/>
    </location>
</feature>
<proteinExistence type="predicted"/>
<evidence type="ECO:0000313" key="2">
    <source>
        <dbReference type="EMBL" id="RWQ94774.1"/>
    </source>
</evidence>
<feature type="transmembrane region" description="Helical" evidence="1">
    <location>
        <begin position="199"/>
        <end position="217"/>
    </location>
</feature>
<feature type="transmembrane region" description="Helical" evidence="1">
    <location>
        <begin position="160"/>
        <end position="187"/>
    </location>
</feature>
<keyword evidence="1" id="KW-0812">Transmembrane</keyword>
<feature type="transmembrane region" description="Helical" evidence="1">
    <location>
        <begin position="112"/>
        <end position="139"/>
    </location>
</feature>
<evidence type="ECO:0000313" key="3">
    <source>
        <dbReference type="Proteomes" id="UP000283841"/>
    </source>
</evidence>
<dbReference type="GeneID" id="39596461"/>
<keyword evidence="1" id="KW-0472">Membrane</keyword>
<dbReference type="RefSeq" id="XP_028484419.1">
    <property type="nucleotide sequence ID" value="XM_028627184.1"/>
</dbReference>